<feature type="region of interest" description="Disordered" evidence="1">
    <location>
        <begin position="108"/>
        <end position="134"/>
    </location>
</feature>
<protein>
    <submittedName>
        <fullName evidence="2">CAZy families GH10 protein</fullName>
    </submittedName>
</protein>
<evidence type="ECO:0000313" key="2">
    <source>
        <dbReference type="EMBL" id="AIA85920.1"/>
    </source>
</evidence>
<organism evidence="2">
    <name type="scientific">uncultured Opitutus sp</name>
    <dbReference type="NCBI Taxonomy" id="296825"/>
    <lineage>
        <taxon>Bacteria</taxon>
        <taxon>Pseudomonadati</taxon>
        <taxon>Verrucomicrobiota</taxon>
        <taxon>Opitutia</taxon>
        <taxon>Opitutales</taxon>
        <taxon>Opitutaceae</taxon>
        <taxon>Opitutus</taxon>
        <taxon>environmental samples</taxon>
    </lineage>
</organism>
<accession>A0A060BYT6</accession>
<name>A0A060BYT6_9BACT</name>
<reference evidence="2" key="1">
    <citation type="journal article" date="2013" name="Environ. Microbiol.">
        <title>Seasonally variable intestinal metagenomes of the red palm weevil (Rhynchophorus ferrugineus).</title>
        <authorList>
            <person name="Jia S."/>
            <person name="Zhang X."/>
            <person name="Zhang G."/>
            <person name="Yin A."/>
            <person name="Zhang S."/>
            <person name="Li F."/>
            <person name="Wang L."/>
            <person name="Zhao D."/>
            <person name="Yun Q."/>
            <person name="Tala"/>
            <person name="Wang J."/>
            <person name="Sun G."/>
            <person name="Baabdullah M."/>
            <person name="Yu X."/>
            <person name="Hu S."/>
            <person name="Al-Mssallem I.S."/>
            <person name="Yu J."/>
        </authorList>
    </citation>
    <scope>NUCLEOTIDE SEQUENCE</scope>
</reference>
<dbReference type="EMBL" id="KF118658">
    <property type="protein sequence ID" value="AIA85920.1"/>
    <property type="molecule type" value="Genomic_DNA"/>
</dbReference>
<evidence type="ECO:0000256" key="1">
    <source>
        <dbReference type="SAM" id="MobiDB-lite"/>
    </source>
</evidence>
<dbReference type="SUPFAM" id="SSF51445">
    <property type="entry name" value="(Trans)glycosidases"/>
    <property type="match status" value="1"/>
</dbReference>
<dbReference type="InterPro" id="IPR017853">
    <property type="entry name" value="GH"/>
</dbReference>
<dbReference type="Gene3D" id="3.20.20.80">
    <property type="entry name" value="Glycosidases"/>
    <property type="match status" value="1"/>
</dbReference>
<sequence>MPDRKSEVLKPFAEKRDYMEDRIRAGIEQNRKGYATLKFVDKAGNPVTGVHAEIEQKTHDFQFGCSIFLLDEMETDEKNQGYKEVFSSAFNTAVAPFYWADLEPEKGRPRYAADTPQGLPQTFSRSGDGFLPRK</sequence>
<proteinExistence type="predicted"/>
<dbReference type="AlphaFoldDB" id="A0A060BYT6"/>